<evidence type="ECO:0000256" key="2">
    <source>
        <dbReference type="ARBA" id="ARBA00005642"/>
    </source>
</evidence>
<dbReference type="NCBIfam" id="TIGR00431">
    <property type="entry name" value="TruB"/>
    <property type="match status" value="1"/>
</dbReference>
<proteinExistence type="inferred from homology"/>
<feature type="domain" description="Pseudouridine synthase II N-terminal" evidence="6">
    <location>
        <begin position="32"/>
        <end position="184"/>
    </location>
</feature>
<evidence type="ECO:0000256" key="4">
    <source>
        <dbReference type="ARBA" id="ARBA00023235"/>
    </source>
</evidence>
<dbReference type="InterPro" id="IPR036974">
    <property type="entry name" value="PUA_sf"/>
</dbReference>
<dbReference type="Pfam" id="PF16198">
    <property type="entry name" value="TruB_C_2"/>
    <property type="match status" value="1"/>
</dbReference>
<dbReference type="Pfam" id="PF09157">
    <property type="entry name" value="TruB-C_2"/>
    <property type="match status" value="1"/>
</dbReference>
<evidence type="ECO:0000259" key="6">
    <source>
        <dbReference type="Pfam" id="PF01509"/>
    </source>
</evidence>
<organism evidence="9 10">
    <name type="scientific">Seongchinamella unica</name>
    <dbReference type="NCBI Taxonomy" id="2547392"/>
    <lineage>
        <taxon>Bacteria</taxon>
        <taxon>Pseudomonadati</taxon>
        <taxon>Pseudomonadota</taxon>
        <taxon>Gammaproteobacteria</taxon>
        <taxon>Cellvibrionales</taxon>
        <taxon>Halieaceae</taxon>
        <taxon>Seongchinamella</taxon>
    </lineage>
</organism>
<comment type="catalytic activity">
    <reaction evidence="1 5">
        <text>uridine(55) in tRNA = pseudouridine(55) in tRNA</text>
        <dbReference type="Rhea" id="RHEA:42532"/>
        <dbReference type="Rhea" id="RHEA-COMP:10101"/>
        <dbReference type="Rhea" id="RHEA-COMP:10102"/>
        <dbReference type="ChEBI" id="CHEBI:65314"/>
        <dbReference type="ChEBI" id="CHEBI:65315"/>
        <dbReference type="EC" id="5.4.99.25"/>
    </reaction>
</comment>
<dbReference type="GO" id="GO:0003723">
    <property type="term" value="F:RNA binding"/>
    <property type="evidence" value="ECO:0007669"/>
    <property type="project" value="InterPro"/>
</dbReference>
<sequence>MARRRRGRPISGILVLDKPLGMSSNQALQVAKRLYFAAKAGHTGSLDPLATGVLPLCFGEATKFSQYLLDADKAYQSTFVLGTITDSGDAEGQVLETNDASAISEADVARALEAFRGEIEQVPSMFSAIKQNGQPLYKLARQGIEVERKSRQVVIHQLELRDFRQSGERAEVDIYLECSKGTYVRSIAEDLGQALGCGAHVSALRRTRAGPFSIEDSVSLNTLEGLKQNDQLAQMDELLLPADTAVKALPLVELAESGGFYLRQGQPVLVPNAPASGMVRVALETGEFLGVGEILDDGRVAPRRLVVNGH</sequence>
<gene>
    <name evidence="5 9" type="primary">truB</name>
    <name evidence="9" type="ORF">E2F43_13775</name>
</gene>
<dbReference type="CDD" id="cd02573">
    <property type="entry name" value="PseudoU_synth_EcTruB"/>
    <property type="match status" value="1"/>
</dbReference>
<evidence type="ECO:0000259" key="7">
    <source>
        <dbReference type="Pfam" id="PF09157"/>
    </source>
</evidence>
<dbReference type="FunFam" id="3.30.2350.10:FF:000011">
    <property type="entry name" value="tRNA pseudouridine synthase B"/>
    <property type="match status" value="1"/>
</dbReference>
<dbReference type="InterPro" id="IPR015947">
    <property type="entry name" value="PUA-like_sf"/>
</dbReference>
<keyword evidence="4 5" id="KW-0413">Isomerase</keyword>
<dbReference type="InterPro" id="IPR032819">
    <property type="entry name" value="TruB_C"/>
</dbReference>
<dbReference type="GO" id="GO:0031119">
    <property type="term" value="P:tRNA pseudouridine synthesis"/>
    <property type="evidence" value="ECO:0007669"/>
    <property type="project" value="UniProtKB-UniRule"/>
</dbReference>
<dbReference type="Proteomes" id="UP000295554">
    <property type="component" value="Unassembled WGS sequence"/>
</dbReference>
<dbReference type="PANTHER" id="PTHR13767:SF2">
    <property type="entry name" value="PSEUDOURIDYLATE SYNTHASE TRUB1"/>
    <property type="match status" value="1"/>
</dbReference>
<evidence type="ECO:0000313" key="9">
    <source>
        <dbReference type="EMBL" id="TDG12651.1"/>
    </source>
</evidence>
<dbReference type="CDD" id="cd21152">
    <property type="entry name" value="PUA_TruB_bacterial"/>
    <property type="match status" value="1"/>
</dbReference>
<comment type="similarity">
    <text evidence="2 5">Belongs to the pseudouridine synthase TruB family. Type 1 subfamily.</text>
</comment>
<dbReference type="RefSeq" id="WP_133213641.1">
    <property type="nucleotide sequence ID" value="NZ_SMSE01000003.1"/>
</dbReference>
<dbReference type="FunFam" id="2.30.130.10:FF:000012">
    <property type="entry name" value="tRNA pseudouridine synthase B"/>
    <property type="match status" value="1"/>
</dbReference>
<keyword evidence="3 5" id="KW-0819">tRNA processing</keyword>
<name>A0A4R5LQ66_9GAMM</name>
<dbReference type="SUPFAM" id="SSF88697">
    <property type="entry name" value="PUA domain-like"/>
    <property type="match status" value="1"/>
</dbReference>
<dbReference type="GO" id="GO:1990481">
    <property type="term" value="P:mRNA pseudouridine synthesis"/>
    <property type="evidence" value="ECO:0007669"/>
    <property type="project" value="TreeGrafter"/>
</dbReference>
<evidence type="ECO:0000256" key="3">
    <source>
        <dbReference type="ARBA" id="ARBA00022694"/>
    </source>
</evidence>
<dbReference type="EMBL" id="SMSE01000003">
    <property type="protein sequence ID" value="TDG12651.1"/>
    <property type="molecule type" value="Genomic_DNA"/>
</dbReference>
<dbReference type="Gene3D" id="3.30.2350.10">
    <property type="entry name" value="Pseudouridine synthase"/>
    <property type="match status" value="1"/>
</dbReference>
<dbReference type="Gene3D" id="2.30.130.10">
    <property type="entry name" value="PUA domain"/>
    <property type="match status" value="1"/>
</dbReference>
<evidence type="ECO:0000259" key="8">
    <source>
        <dbReference type="Pfam" id="PF16198"/>
    </source>
</evidence>
<dbReference type="OrthoDB" id="9802309at2"/>
<evidence type="ECO:0000313" key="10">
    <source>
        <dbReference type="Proteomes" id="UP000295554"/>
    </source>
</evidence>
<dbReference type="AlphaFoldDB" id="A0A4R5LQ66"/>
<dbReference type="InterPro" id="IPR015240">
    <property type="entry name" value="tRNA_sdUridine_synth_fam1_C"/>
</dbReference>
<feature type="active site" description="Nucleophile" evidence="5">
    <location>
        <position position="47"/>
    </location>
</feature>
<comment type="caution">
    <text evidence="9">The sequence shown here is derived from an EMBL/GenBank/DDBJ whole genome shotgun (WGS) entry which is preliminary data.</text>
</comment>
<dbReference type="SUPFAM" id="SSF55120">
    <property type="entry name" value="Pseudouridine synthase"/>
    <property type="match status" value="1"/>
</dbReference>
<reference evidence="9 10" key="1">
    <citation type="submission" date="2019-03" db="EMBL/GenBank/DDBJ databases">
        <title>Seongchinamella monodicae gen. nov., sp. nov., a novel member of the Gammaproteobacteria isolated from a tidal mudflat of beach.</title>
        <authorList>
            <person name="Yang H.G."/>
            <person name="Kang J.W."/>
            <person name="Lee S.D."/>
        </authorList>
    </citation>
    <scope>NUCLEOTIDE SEQUENCE [LARGE SCALE GENOMIC DNA]</scope>
    <source>
        <strain evidence="9 10">GH4-78</strain>
    </source>
</reference>
<feature type="domain" description="tRNA pseudouridine synthase II TruB subfamily 1 C-terminal" evidence="7">
    <location>
        <begin position="250"/>
        <end position="306"/>
    </location>
</feature>
<accession>A0A4R5LQ66</accession>
<dbReference type="InterPro" id="IPR020103">
    <property type="entry name" value="PsdUridine_synth_cat_dom_sf"/>
</dbReference>
<dbReference type="PANTHER" id="PTHR13767">
    <property type="entry name" value="TRNA-PSEUDOURIDINE SYNTHASE"/>
    <property type="match status" value="1"/>
</dbReference>
<dbReference type="HAMAP" id="MF_01080">
    <property type="entry name" value="TruB_bact"/>
    <property type="match status" value="1"/>
</dbReference>
<dbReference type="InterPro" id="IPR002501">
    <property type="entry name" value="PsdUridine_synth_N"/>
</dbReference>
<dbReference type="GO" id="GO:0160148">
    <property type="term" value="F:tRNA pseudouridine(55) synthase activity"/>
    <property type="evidence" value="ECO:0007669"/>
    <property type="project" value="UniProtKB-EC"/>
</dbReference>
<keyword evidence="10" id="KW-1185">Reference proteome</keyword>
<dbReference type="InterPro" id="IPR014780">
    <property type="entry name" value="tRNA_psdUridine_synth_TruB"/>
</dbReference>
<evidence type="ECO:0000256" key="5">
    <source>
        <dbReference type="HAMAP-Rule" id="MF_01080"/>
    </source>
</evidence>
<comment type="function">
    <text evidence="5">Responsible for synthesis of pseudouridine from uracil-55 in the psi GC loop of transfer RNAs.</text>
</comment>
<feature type="domain" description="tRNA pseudouridylate synthase B C-terminal" evidence="8">
    <location>
        <begin position="185"/>
        <end position="246"/>
    </location>
</feature>
<evidence type="ECO:0000256" key="1">
    <source>
        <dbReference type="ARBA" id="ARBA00000385"/>
    </source>
</evidence>
<protein>
    <recommendedName>
        <fullName evidence="5">tRNA pseudouridine synthase B</fullName>
        <ecNumber evidence="5">5.4.99.25</ecNumber>
    </recommendedName>
    <alternativeName>
        <fullName evidence="5">tRNA pseudouridine(55) synthase</fullName>
        <shortName evidence="5">Psi55 synthase</shortName>
    </alternativeName>
    <alternativeName>
        <fullName evidence="5">tRNA pseudouridylate synthase</fullName>
    </alternativeName>
    <alternativeName>
        <fullName evidence="5">tRNA-uridine isomerase</fullName>
    </alternativeName>
</protein>
<dbReference type="Pfam" id="PF01509">
    <property type="entry name" value="TruB_N"/>
    <property type="match status" value="1"/>
</dbReference>
<dbReference type="EC" id="5.4.99.25" evidence="5"/>